<comment type="caution">
    <text evidence="1">The sequence shown here is derived from an EMBL/GenBank/DDBJ whole genome shotgun (WGS) entry which is preliminary data.</text>
</comment>
<accession>A0A9P4QGL8</accession>
<proteinExistence type="predicted"/>
<keyword evidence="2" id="KW-1185">Reference proteome</keyword>
<sequence>MEFGAAINMQSPILAQLFTHTMEEVLERTWCITRESTVPEGLRTYRNPEPHCRITLMESNVLKAQGKCCSLSALNSFLESLTKPIPGHRFCQVFLDKYVHTALAYPILDDWRAYLENTRLMTRLFNKYGLNDLIVIWLGDIYEYPGGLHVGLIIGATHPTETERDPEAACYRYGVYIWREPTKDKVDWHERELLIK</sequence>
<dbReference type="EMBL" id="ML996374">
    <property type="protein sequence ID" value="KAF2726902.1"/>
    <property type="molecule type" value="Genomic_DNA"/>
</dbReference>
<protein>
    <submittedName>
        <fullName evidence="1">Uncharacterized protein</fullName>
    </submittedName>
</protein>
<name>A0A9P4QGL8_9PLEO</name>
<dbReference type="AlphaFoldDB" id="A0A9P4QGL8"/>
<organism evidence="1 2">
    <name type="scientific">Polyplosphaeria fusca</name>
    <dbReference type="NCBI Taxonomy" id="682080"/>
    <lineage>
        <taxon>Eukaryota</taxon>
        <taxon>Fungi</taxon>
        <taxon>Dikarya</taxon>
        <taxon>Ascomycota</taxon>
        <taxon>Pezizomycotina</taxon>
        <taxon>Dothideomycetes</taxon>
        <taxon>Pleosporomycetidae</taxon>
        <taxon>Pleosporales</taxon>
        <taxon>Tetraplosphaeriaceae</taxon>
        <taxon>Polyplosphaeria</taxon>
    </lineage>
</organism>
<evidence type="ECO:0000313" key="2">
    <source>
        <dbReference type="Proteomes" id="UP000799444"/>
    </source>
</evidence>
<gene>
    <name evidence="1" type="ORF">EJ04DRAFT_582392</name>
</gene>
<reference evidence="1" key="1">
    <citation type="journal article" date="2020" name="Stud. Mycol.">
        <title>101 Dothideomycetes genomes: a test case for predicting lifestyles and emergence of pathogens.</title>
        <authorList>
            <person name="Haridas S."/>
            <person name="Albert R."/>
            <person name="Binder M."/>
            <person name="Bloem J."/>
            <person name="Labutti K."/>
            <person name="Salamov A."/>
            <person name="Andreopoulos B."/>
            <person name="Baker S."/>
            <person name="Barry K."/>
            <person name="Bills G."/>
            <person name="Bluhm B."/>
            <person name="Cannon C."/>
            <person name="Castanera R."/>
            <person name="Culley D."/>
            <person name="Daum C."/>
            <person name="Ezra D."/>
            <person name="Gonzalez J."/>
            <person name="Henrissat B."/>
            <person name="Kuo A."/>
            <person name="Liang C."/>
            <person name="Lipzen A."/>
            <person name="Lutzoni F."/>
            <person name="Magnuson J."/>
            <person name="Mondo S."/>
            <person name="Nolan M."/>
            <person name="Ohm R."/>
            <person name="Pangilinan J."/>
            <person name="Park H.-J."/>
            <person name="Ramirez L."/>
            <person name="Alfaro M."/>
            <person name="Sun H."/>
            <person name="Tritt A."/>
            <person name="Yoshinaga Y."/>
            <person name="Zwiers L.-H."/>
            <person name="Turgeon B."/>
            <person name="Goodwin S."/>
            <person name="Spatafora J."/>
            <person name="Crous P."/>
            <person name="Grigoriev I."/>
        </authorList>
    </citation>
    <scope>NUCLEOTIDE SEQUENCE</scope>
    <source>
        <strain evidence="1">CBS 125425</strain>
    </source>
</reference>
<evidence type="ECO:0000313" key="1">
    <source>
        <dbReference type="EMBL" id="KAF2726902.1"/>
    </source>
</evidence>
<dbReference type="Proteomes" id="UP000799444">
    <property type="component" value="Unassembled WGS sequence"/>
</dbReference>